<dbReference type="Proteomes" id="UP000030755">
    <property type="component" value="Unassembled WGS sequence"/>
</dbReference>
<dbReference type="GO" id="GO:0016226">
    <property type="term" value="P:iron-sulfur cluster assembly"/>
    <property type="evidence" value="ECO:0007669"/>
    <property type="project" value="InterPro"/>
</dbReference>
<proteinExistence type="inferred from homology"/>
<dbReference type="OrthoDB" id="1938621at2759"/>
<dbReference type="AlphaFoldDB" id="A0A075B0Q7"/>
<sequence length="90" mass="10118">MQARDKKRYYLRINVEPGGCHGFQYFMALTEKKREDDFDAKVVVDKESLNLIEGSTLDYAEELIGSAFKLVKNPNATSDCGCGSSFDVKD</sequence>
<dbReference type="Pfam" id="PF01521">
    <property type="entry name" value="Fe-S_biosyn"/>
    <property type="match status" value="1"/>
</dbReference>
<dbReference type="InterPro" id="IPR000361">
    <property type="entry name" value="ATAP_core_dom"/>
</dbReference>
<dbReference type="EMBL" id="KE560656">
    <property type="protein sequence ID" value="EPZ36124.1"/>
    <property type="molecule type" value="Genomic_DNA"/>
</dbReference>
<gene>
    <name evidence="3" type="ORF">O9G_005025</name>
</gene>
<protein>
    <submittedName>
        <fullName evidence="3">FeS cluster biogenesis domain-containing protein</fullName>
    </submittedName>
</protein>
<dbReference type="PANTHER" id="PTHR43011">
    <property type="entry name" value="IRON-SULFUR CLUSTER ASSEMBLY 2 HOMOLOG, MITOCHONDRIAL"/>
    <property type="match status" value="1"/>
</dbReference>
<dbReference type="InterPro" id="IPR016092">
    <property type="entry name" value="ATAP"/>
</dbReference>
<evidence type="ECO:0000256" key="1">
    <source>
        <dbReference type="ARBA" id="ARBA00006718"/>
    </source>
</evidence>
<evidence type="ECO:0000313" key="4">
    <source>
        <dbReference type="Proteomes" id="UP000030755"/>
    </source>
</evidence>
<name>A0A075B0Q7_ROZAC</name>
<keyword evidence="4" id="KW-1185">Reference proteome</keyword>
<dbReference type="SUPFAM" id="SSF89360">
    <property type="entry name" value="HesB-like domain"/>
    <property type="match status" value="1"/>
</dbReference>
<dbReference type="NCBIfam" id="TIGR00049">
    <property type="entry name" value="iron-sulfur cluster assembly accessory protein"/>
    <property type="match status" value="1"/>
</dbReference>
<dbReference type="GO" id="GO:0005739">
    <property type="term" value="C:mitochondrion"/>
    <property type="evidence" value="ECO:0007669"/>
    <property type="project" value="TreeGrafter"/>
</dbReference>
<dbReference type="InterPro" id="IPR035903">
    <property type="entry name" value="HesB-like_dom_sf"/>
</dbReference>
<dbReference type="STRING" id="988480.A0A075B0Q7"/>
<evidence type="ECO:0000313" key="3">
    <source>
        <dbReference type="EMBL" id="EPZ36124.1"/>
    </source>
</evidence>
<dbReference type="GO" id="GO:0051539">
    <property type="term" value="F:4 iron, 4 sulfur cluster binding"/>
    <property type="evidence" value="ECO:0007669"/>
    <property type="project" value="TreeGrafter"/>
</dbReference>
<organism evidence="3 4">
    <name type="scientific">Rozella allomycis (strain CSF55)</name>
    <dbReference type="NCBI Taxonomy" id="988480"/>
    <lineage>
        <taxon>Eukaryota</taxon>
        <taxon>Fungi</taxon>
        <taxon>Fungi incertae sedis</taxon>
        <taxon>Cryptomycota</taxon>
        <taxon>Cryptomycota incertae sedis</taxon>
        <taxon>Rozella</taxon>
    </lineage>
</organism>
<dbReference type="Gene3D" id="2.60.300.12">
    <property type="entry name" value="HesB-like domain"/>
    <property type="match status" value="1"/>
</dbReference>
<dbReference type="GO" id="GO:0051537">
    <property type="term" value="F:2 iron, 2 sulfur cluster binding"/>
    <property type="evidence" value="ECO:0007669"/>
    <property type="project" value="TreeGrafter"/>
</dbReference>
<comment type="similarity">
    <text evidence="1">Belongs to the HesB/IscA family.</text>
</comment>
<dbReference type="OMA" id="VENMMGG"/>
<feature type="domain" description="Core" evidence="2">
    <location>
        <begin position="5"/>
        <end position="83"/>
    </location>
</feature>
<evidence type="ECO:0000259" key="2">
    <source>
        <dbReference type="Pfam" id="PF01521"/>
    </source>
</evidence>
<dbReference type="GO" id="GO:0005506">
    <property type="term" value="F:iron ion binding"/>
    <property type="evidence" value="ECO:0007669"/>
    <property type="project" value="TreeGrafter"/>
</dbReference>
<dbReference type="PANTHER" id="PTHR43011:SF1">
    <property type="entry name" value="IRON-SULFUR CLUSTER ASSEMBLY 2 HOMOLOG, MITOCHONDRIAL"/>
    <property type="match status" value="1"/>
</dbReference>
<reference evidence="3 4" key="1">
    <citation type="journal article" date="2013" name="Curr. Biol.">
        <title>Shared signatures of parasitism and phylogenomics unite Cryptomycota and microsporidia.</title>
        <authorList>
            <person name="James T.Y."/>
            <person name="Pelin A."/>
            <person name="Bonen L."/>
            <person name="Ahrendt S."/>
            <person name="Sain D."/>
            <person name="Corradi N."/>
            <person name="Stajich J.E."/>
        </authorList>
    </citation>
    <scope>NUCLEOTIDE SEQUENCE [LARGE SCALE GENOMIC DNA]</scope>
    <source>
        <strain evidence="3 4">CSF55</strain>
    </source>
</reference>
<accession>A0A075B0Q7</accession>
<dbReference type="HOGENOM" id="CLU_069054_5_3_1"/>